<gene>
    <name evidence="2" type="ORF">L873DRAFT_1814085</name>
</gene>
<name>A0A3N4JB72_9PEZI</name>
<dbReference type="Proteomes" id="UP000276215">
    <property type="component" value="Unassembled WGS sequence"/>
</dbReference>
<keyword evidence="1" id="KW-0812">Transmembrane</keyword>
<evidence type="ECO:0000313" key="3">
    <source>
        <dbReference type="Proteomes" id="UP000276215"/>
    </source>
</evidence>
<evidence type="ECO:0000313" key="2">
    <source>
        <dbReference type="EMBL" id="RPA94567.1"/>
    </source>
</evidence>
<feature type="transmembrane region" description="Helical" evidence="1">
    <location>
        <begin position="25"/>
        <end position="45"/>
    </location>
</feature>
<reference evidence="2 3" key="1">
    <citation type="journal article" date="2018" name="Nat. Ecol. Evol.">
        <title>Pezizomycetes genomes reveal the molecular basis of ectomycorrhizal truffle lifestyle.</title>
        <authorList>
            <person name="Murat C."/>
            <person name="Payen T."/>
            <person name="Noel B."/>
            <person name="Kuo A."/>
            <person name="Morin E."/>
            <person name="Chen J."/>
            <person name="Kohler A."/>
            <person name="Krizsan K."/>
            <person name="Balestrini R."/>
            <person name="Da Silva C."/>
            <person name="Montanini B."/>
            <person name="Hainaut M."/>
            <person name="Levati E."/>
            <person name="Barry K.W."/>
            <person name="Belfiori B."/>
            <person name="Cichocki N."/>
            <person name="Clum A."/>
            <person name="Dockter R.B."/>
            <person name="Fauchery L."/>
            <person name="Guy J."/>
            <person name="Iotti M."/>
            <person name="Le Tacon F."/>
            <person name="Lindquist E.A."/>
            <person name="Lipzen A."/>
            <person name="Malagnac F."/>
            <person name="Mello A."/>
            <person name="Molinier V."/>
            <person name="Miyauchi S."/>
            <person name="Poulain J."/>
            <person name="Riccioni C."/>
            <person name="Rubini A."/>
            <person name="Sitrit Y."/>
            <person name="Splivallo R."/>
            <person name="Traeger S."/>
            <person name="Wang M."/>
            <person name="Zifcakova L."/>
            <person name="Wipf D."/>
            <person name="Zambonelli A."/>
            <person name="Paolocci F."/>
            <person name="Nowrousian M."/>
            <person name="Ottonello S."/>
            <person name="Baldrian P."/>
            <person name="Spatafora J.W."/>
            <person name="Henrissat B."/>
            <person name="Nagy L.G."/>
            <person name="Aury J.M."/>
            <person name="Wincker P."/>
            <person name="Grigoriev I.V."/>
            <person name="Bonfante P."/>
            <person name="Martin F.M."/>
        </authorList>
    </citation>
    <scope>NUCLEOTIDE SEQUENCE [LARGE SCALE GENOMIC DNA]</scope>
    <source>
        <strain evidence="2 3">120613-1</strain>
    </source>
</reference>
<organism evidence="2 3">
    <name type="scientific">Choiromyces venosus 120613-1</name>
    <dbReference type="NCBI Taxonomy" id="1336337"/>
    <lineage>
        <taxon>Eukaryota</taxon>
        <taxon>Fungi</taxon>
        <taxon>Dikarya</taxon>
        <taxon>Ascomycota</taxon>
        <taxon>Pezizomycotina</taxon>
        <taxon>Pezizomycetes</taxon>
        <taxon>Pezizales</taxon>
        <taxon>Tuberaceae</taxon>
        <taxon>Choiromyces</taxon>
    </lineage>
</organism>
<keyword evidence="1" id="KW-1133">Transmembrane helix</keyword>
<keyword evidence="3" id="KW-1185">Reference proteome</keyword>
<accession>A0A3N4JB72</accession>
<keyword evidence="1" id="KW-0472">Membrane</keyword>
<evidence type="ECO:0000256" key="1">
    <source>
        <dbReference type="SAM" id="Phobius"/>
    </source>
</evidence>
<dbReference type="EMBL" id="ML120435">
    <property type="protein sequence ID" value="RPA94567.1"/>
    <property type="molecule type" value="Genomic_DNA"/>
</dbReference>
<sequence length="89" mass="9974">MTPRSTQLVTTHTTGGPKVEKVLPLAHGAHGLIHISFTLFTFLHFQQKQKKTKRELNIMPLCNEGLCSRSTTDSTKIYKINNLNPVSKV</sequence>
<dbReference type="AlphaFoldDB" id="A0A3N4JB72"/>
<proteinExistence type="predicted"/>
<protein>
    <submittedName>
        <fullName evidence="2">Uncharacterized protein</fullName>
    </submittedName>
</protein>